<dbReference type="InterPro" id="IPR013517">
    <property type="entry name" value="FG-GAP"/>
</dbReference>
<reference evidence="3 4" key="1">
    <citation type="submission" date="2019-04" db="EMBL/GenBank/DDBJ databases">
        <authorList>
            <person name="Feng G."/>
            <person name="Zhang J."/>
            <person name="Zhu H."/>
        </authorList>
    </citation>
    <scope>NUCLEOTIDE SEQUENCE [LARGE SCALE GENOMIC DNA]</scope>
    <source>
        <strain evidence="3 4">9PBR-1</strain>
    </source>
</reference>
<dbReference type="SUPFAM" id="SSF69318">
    <property type="entry name" value="Integrin alpha N-terminal domain"/>
    <property type="match status" value="1"/>
</dbReference>
<accession>A0A4Z0QHQ8</accession>
<evidence type="ECO:0000259" key="2">
    <source>
        <dbReference type="Pfam" id="PF13205"/>
    </source>
</evidence>
<dbReference type="Proteomes" id="UP000298471">
    <property type="component" value="Unassembled WGS sequence"/>
</dbReference>
<organism evidence="3 4">
    <name type="scientific">Hymenobacter metallicola</name>
    <dbReference type="NCBI Taxonomy" id="2563114"/>
    <lineage>
        <taxon>Bacteria</taxon>
        <taxon>Pseudomonadati</taxon>
        <taxon>Bacteroidota</taxon>
        <taxon>Cytophagia</taxon>
        <taxon>Cytophagales</taxon>
        <taxon>Hymenobacteraceae</taxon>
        <taxon>Hymenobacter</taxon>
    </lineage>
</organism>
<dbReference type="OrthoDB" id="863625at2"/>
<dbReference type="PANTHER" id="PTHR46580">
    <property type="entry name" value="SENSOR KINASE-RELATED"/>
    <property type="match status" value="1"/>
</dbReference>
<dbReference type="InterPro" id="IPR032812">
    <property type="entry name" value="SbsA_Ig"/>
</dbReference>
<keyword evidence="4" id="KW-1185">Reference proteome</keyword>
<comment type="caution">
    <text evidence="3">The sequence shown here is derived from an EMBL/GenBank/DDBJ whole genome shotgun (WGS) entry which is preliminary data.</text>
</comment>
<proteinExistence type="predicted"/>
<name>A0A4Z0QHQ8_9BACT</name>
<evidence type="ECO:0000256" key="1">
    <source>
        <dbReference type="ARBA" id="ARBA00022729"/>
    </source>
</evidence>
<dbReference type="RefSeq" id="WP_135392578.1">
    <property type="nucleotide sequence ID" value="NZ_SRMB01000001.1"/>
</dbReference>
<dbReference type="Gene3D" id="2.60.40.10">
    <property type="entry name" value="Immunoglobulins"/>
    <property type="match status" value="2"/>
</dbReference>
<dbReference type="InterPro" id="IPR013783">
    <property type="entry name" value="Ig-like_fold"/>
</dbReference>
<dbReference type="Gene3D" id="2.130.10.130">
    <property type="entry name" value="Integrin alpha, N-terminal"/>
    <property type="match status" value="1"/>
</dbReference>
<dbReference type="Gene3D" id="2.30.30.100">
    <property type="match status" value="2"/>
</dbReference>
<gene>
    <name evidence="3" type="ORF">E5K02_04780</name>
</gene>
<protein>
    <recommendedName>
        <fullName evidence="2">SbsA Ig-like domain-containing protein</fullName>
    </recommendedName>
</protein>
<dbReference type="SUPFAM" id="SSF81296">
    <property type="entry name" value="E set domains"/>
    <property type="match status" value="1"/>
</dbReference>
<sequence length="2020" mass="202834">MQHVSSHTSFRAAQRALILSVCRLWRYVALLMLMVLRPGLGLAQGPAWQLAQAGNPMQAGGSGTSTTTGTAVDASGNVFVTGYFSGQVAFGTTMLTSAGGTDVFVAKWMPATNSWAWAQSGGGQYDDKGNGIAVSGTNVYLTGAINEFYYSSGYGTMPSSPQASFGGISVYSSANSYSYGSTHSSFYGTDYLYHNMVVACYTDNGTSATVKWVQSSSASQGGKGIAVNGNAVYVIGRQVLPYTSTSEHCQAFRGCHTDYYYGSQSNIILFRYNDMGTAGNYAWAQTAGGSGRDEGYGVAASGSSVYITGIISNNAADASAVRFGTTAVPGASATGSSDMVVARYTDAGVFGWARVGGGTGEDIGQGITVNGANVYVTGSIYNNAADAHVVRFNGTAVAGASATASADVLLARYTDAGAFGWARAGGGTGEDRGLGVVANSTAAYLTGYTTNTVANANTVRFNAVNVVGASTTLSKDLLVARYANSGTFSWARTGGGAGADEGGGIAVSGTSLSVGGYTASASAAFGTATGSPLMGGREATNRAVVGNLLDATASGSWQTIKGSSHGGTSTTTGTAVDASGNVFVTGTFSGEVAFGATTLGSVGGNDLFVAKWVPGTSTWAWAVAAGGTGADGSTGIAVSGPAVYVTGTVYNNSADANAVRFGSTALAGASTVASEDVLVARYTDNGTAVTFNWARAGGGTGLDKGTGIAVSGPAVYLTGSITNTTTDANAVRFGTTAVAGASGTSGEDVLVARYTDNTSSAALNWARVGGGTGADVGAGIAVSGPAVYVSGTVYNNSADANAVRFGSTTLAGASATASNDVLLARYTDNTTSAALSWATVGGGVGADQGAGIAASGNALYLTGSFSNNAADANAVRFGGAALPGFGTNAYYSDILVARYTDNTSSVALNWAQAGGGEQFDKGTSIAVSGTAVYVTGAVVNDGSKPIRFGETPAYGGTAYSQDVVVARYTDNTSAGVFEWATFGGGNNNDLGASLALSGNFVYVGGFVTPAATFSNLTITNPASTSVNFLGALDITKPHIGWVSPASGVAGTTVTLSNYLLSGASNLVVNGVSTPIVANTASTISFVLPAGAGPTNLITASTAAGPVSTTAFTALLSPLSLNPGVNARSAPLTNSSVALTFSEPITATPPGSAIHVFSAQAGGRKAGSVTLSGSTLSFAAAANTPTTSFKPGEVVRVTLPNGVQNAGGLPASKRVYQFTTGTAGTGGGNFQAPATNAEPGVGAAPSSVATADVDGDGDLDVLTTNSTTQVVTVRLNNGSGVFAPPATGATVGVGYNSASVVTGDVDGDGDLDLLTANSDNNTISVRLNNGAGGFAAPASNSEVYVGSGPRSVALGDVDGDGDLDLAASNYYGNTVSVRFNNGSGIFNGPSNTDLYLGYYLQETTLGDIDGDGDLDLLVVGSNDQAVFVCLNNGAGIFSSSGQRVYVGTTPTGLAVGDVDADGDLDLLTANSGSNNVSVRLNAGNGYFVGPATNATLSVGNSPRHVALGDVDADGDLDLLTTNFAGNTVSVHVNDGSANFTVPAVSASISVGTSPVMTALGDIDGDGDLDVLTANSGSSAVSVRLNQAMPLSVTALSSSAELAGMPITIRGTGFAPGSSVRIGGVPAVGVVVNSSTSITATVPASLPAGSSPVVVTTGAASSTSTTALTVLKLYDGTTSTCPTTTAYTATGDGQWHYLLADNGQVVAALQDTRAALGTVQVNFQVTGPASPVRADGRGNKYLDRNFRLTASGGSFPGQTINMRFFGLTSEMSRLQAADAATTYASLRVTQYSGANEDCRLDNNDFGRGEFRSLPASASTPGNDVPWFMAQVAVPDHFSEFFLTNSATPLPVELTAFTARQRPDGIALTWRTASEKNSARFEVERSTDGQTFARIGTVGAQGTTASPTAYDFLDAEYPRPAAVLYYRLRQFDHDGSSSLSPVRTVQPASGSAQQLYPNPAHSAVTVTGIRSAAPVEVLDALGRQVASARADADGRALLTLPAGLPAGVYVVRSSGLTQRLVVE</sequence>
<dbReference type="PANTHER" id="PTHR46580:SF2">
    <property type="entry name" value="MAM DOMAIN-CONTAINING PROTEIN"/>
    <property type="match status" value="1"/>
</dbReference>
<dbReference type="Pfam" id="PF13205">
    <property type="entry name" value="Big_5"/>
    <property type="match status" value="1"/>
</dbReference>
<dbReference type="EMBL" id="SRMB01000001">
    <property type="protein sequence ID" value="TGE28783.1"/>
    <property type="molecule type" value="Genomic_DNA"/>
</dbReference>
<feature type="domain" description="SbsA Ig-like" evidence="2">
    <location>
        <begin position="1119"/>
        <end position="1219"/>
    </location>
</feature>
<dbReference type="InterPro" id="IPR028994">
    <property type="entry name" value="Integrin_alpha_N"/>
</dbReference>
<dbReference type="InterPro" id="IPR014756">
    <property type="entry name" value="Ig_E-set"/>
</dbReference>
<evidence type="ECO:0000313" key="3">
    <source>
        <dbReference type="EMBL" id="TGE28783.1"/>
    </source>
</evidence>
<evidence type="ECO:0000313" key="4">
    <source>
        <dbReference type="Proteomes" id="UP000298471"/>
    </source>
</evidence>
<dbReference type="Pfam" id="PF13517">
    <property type="entry name" value="FG-GAP_3"/>
    <property type="match status" value="3"/>
</dbReference>
<keyword evidence="1" id="KW-0732">Signal</keyword>